<evidence type="ECO:0000256" key="1">
    <source>
        <dbReference type="ARBA" id="ARBA00004196"/>
    </source>
</evidence>
<dbReference type="GO" id="GO:0030313">
    <property type="term" value="C:cell envelope"/>
    <property type="evidence" value="ECO:0007669"/>
    <property type="project" value="UniProtKB-SubCell"/>
</dbReference>
<gene>
    <name evidence="4" type="ORF">PG2017B_1064</name>
</gene>
<name>A0A4V1Y3R7_9BIFI</name>
<keyword evidence="2" id="KW-0812">Transmembrane</keyword>
<dbReference type="EMBL" id="RYUT01000003">
    <property type="protein sequence ID" value="RYQ29783.1"/>
    <property type="molecule type" value="Genomic_DNA"/>
</dbReference>
<proteinExistence type="predicted"/>
<dbReference type="Proteomes" id="UP000291920">
    <property type="component" value="Unassembled WGS sequence"/>
</dbReference>
<dbReference type="Gene3D" id="2.60.40.4270">
    <property type="entry name" value="Listeria-Bacteroides repeat domain"/>
    <property type="match status" value="2"/>
</dbReference>
<accession>A0A4V1Y3R7</accession>
<dbReference type="NCBIfam" id="TIGR02543">
    <property type="entry name" value="List_Bact_rpt"/>
    <property type="match status" value="1"/>
</dbReference>
<evidence type="ECO:0000256" key="2">
    <source>
        <dbReference type="SAM" id="Phobius"/>
    </source>
</evidence>
<comment type="caution">
    <text evidence="4">The sequence shown here is derived from an EMBL/GenBank/DDBJ whole genome shotgun (WGS) entry which is preliminary data.</text>
</comment>
<feature type="signal peptide" evidence="3">
    <location>
        <begin position="1"/>
        <end position="34"/>
    </location>
</feature>
<dbReference type="RefSeq" id="WP_165361875.1">
    <property type="nucleotide sequence ID" value="NZ_RYUO01000003.1"/>
</dbReference>
<feature type="chain" id="PRO_5020794559" evidence="3">
    <location>
        <begin position="35"/>
        <end position="589"/>
    </location>
</feature>
<evidence type="ECO:0000313" key="4">
    <source>
        <dbReference type="EMBL" id="RYQ29783.1"/>
    </source>
</evidence>
<keyword evidence="3" id="KW-0732">Signal</keyword>
<protein>
    <submittedName>
        <fullName evidence="4">Listeria-Bacteroides repeat domain</fullName>
    </submittedName>
</protein>
<sequence length="589" mass="64281">MARARSKGVRLLTAVVALLCALPMLVMGATPATAAATIPVYDLDKQILPPEYAFVRFDTAHDGITGSDVTDVDGFRVEPAPNAAGTYLYYPTRQGASLLFRNAGELIDSATGQSRPLWAKYTVHNYYQERLVLTPNTFAIGGYFNYVNGIPQPNPKDTSSEWTVTLIDSATGQPLTADMKGSTGFIDLDGPDPNQPNPDHRFEGVELLSGFNGAYVRSDAHLKQYGVNGWMGDHDENRDEWGTVHAFQHYLGATFTGGTLRVRHKNGSATAFNTAYSPFNSTVPYRLHYDPNASDTVGNTPKNTGVPNDMSTTTVMHGCYAYYPSQARINLATGAKDADCWDSSQLTRPHHTFIGWSRDPKATEPEAQIVMPKHDETVYAIWVPNVRFTYDADKPAEYTGSMPGVPDAREFSPGATVPNTSPWKTGATNIIRGWRFDGWKTGRDDTSAAYGFDTTPITQDTTVYGSWTPLTINLHYDPNGGEGSHPSQNTRWDTTVTIPDDVNGSFHRDGFTLTGWNTQADGKGTAYQPGKGVPMVDHDVTLYAQWAPVATTMPETGSATLAWLIGGGALVLLIAVGAGVWMWRIRRKA</sequence>
<feature type="transmembrane region" description="Helical" evidence="2">
    <location>
        <begin position="561"/>
        <end position="583"/>
    </location>
</feature>
<evidence type="ECO:0000313" key="5">
    <source>
        <dbReference type="Proteomes" id="UP000291920"/>
    </source>
</evidence>
<dbReference type="InterPro" id="IPR013378">
    <property type="entry name" value="InlB-like_B-rpt"/>
</dbReference>
<reference evidence="4 5" key="1">
    <citation type="submission" date="2018-12" db="EMBL/GenBank/DDBJ databases">
        <title>Unveiling genomic diversity among members of the Bifidobacterium pseudolongum species, a widely distributed gut commensal of the animal kingdom.</title>
        <authorList>
            <person name="Lugli G.A."/>
            <person name="Duranti S."/>
            <person name="Albert K."/>
            <person name="Mancabelli L."/>
            <person name="Napoli S."/>
            <person name="Viappiani A."/>
            <person name="Anzalone R."/>
            <person name="Longhi G."/>
            <person name="Milani C."/>
            <person name="Turroni F."/>
            <person name="Alessandri G."/>
            <person name="Sela D.A."/>
            <person name="Van Sinderen D."/>
            <person name="Ventura M."/>
        </authorList>
    </citation>
    <scope>NUCLEOTIDE SEQUENCE [LARGE SCALE GENOMIC DNA]</scope>
    <source>
        <strain evidence="4 5">2017B</strain>
    </source>
</reference>
<dbReference type="Pfam" id="PF09479">
    <property type="entry name" value="Flg_new"/>
    <property type="match status" value="1"/>
</dbReference>
<keyword evidence="2" id="KW-1133">Transmembrane helix</keyword>
<dbReference type="AlphaFoldDB" id="A0A4V1Y3R7"/>
<comment type="subcellular location">
    <subcellularLocation>
        <location evidence="1">Cell envelope</location>
    </subcellularLocation>
</comment>
<dbReference type="InterPro" id="IPR042229">
    <property type="entry name" value="Listeria/Bacterioides_rpt_sf"/>
</dbReference>
<organism evidence="4 5">
    <name type="scientific">Bifidobacterium pseudolongum subsp. globosum</name>
    <dbReference type="NCBI Taxonomy" id="1690"/>
    <lineage>
        <taxon>Bacteria</taxon>
        <taxon>Bacillati</taxon>
        <taxon>Actinomycetota</taxon>
        <taxon>Actinomycetes</taxon>
        <taxon>Bifidobacteriales</taxon>
        <taxon>Bifidobacteriaceae</taxon>
        <taxon>Bifidobacterium</taxon>
    </lineage>
</organism>
<evidence type="ECO:0000256" key="3">
    <source>
        <dbReference type="SAM" id="SignalP"/>
    </source>
</evidence>
<keyword evidence="2" id="KW-0472">Membrane</keyword>